<feature type="transmembrane region" description="Helical" evidence="1">
    <location>
        <begin position="51"/>
        <end position="72"/>
    </location>
</feature>
<keyword evidence="1" id="KW-0812">Transmembrane</keyword>
<feature type="transmembrane region" description="Helical" evidence="1">
    <location>
        <begin position="132"/>
        <end position="155"/>
    </location>
</feature>
<evidence type="ECO:0000313" key="3">
    <source>
        <dbReference type="Proteomes" id="UP001605036"/>
    </source>
</evidence>
<keyword evidence="1" id="KW-1133">Transmembrane helix</keyword>
<evidence type="ECO:0000256" key="1">
    <source>
        <dbReference type="SAM" id="Phobius"/>
    </source>
</evidence>
<keyword evidence="3" id="KW-1185">Reference proteome</keyword>
<protein>
    <submittedName>
        <fullName evidence="2">Uncharacterized protein</fullName>
    </submittedName>
</protein>
<sequence length="161" mass="16953">MAGLVKAHAAVLLIPILILSIVIIGLSGWAYDTWYNPNKVLRDNDVSSALLGSALPAATLAIVAVISGAAFAMAKAESWVSAASALSTALVAWAFGIQAFGFACKHANVGDRVPFGVSDAIFDYKLSGQLKALSGVTIVFFFFQTGYLILLQLVVQNSQFN</sequence>
<organism evidence="2 3">
    <name type="scientific">Riccia fluitans</name>
    <dbReference type="NCBI Taxonomy" id="41844"/>
    <lineage>
        <taxon>Eukaryota</taxon>
        <taxon>Viridiplantae</taxon>
        <taxon>Streptophyta</taxon>
        <taxon>Embryophyta</taxon>
        <taxon>Marchantiophyta</taxon>
        <taxon>Marchantiopsida</taxon>
        <taxon>Marchantiidae</taxon>
        <taxon>Marchantiales</taxon>
        <taxon>Ricciaceae</taxon>
        <taxon>Riccia</taxon>
    </lineage>
</organism>
<dbReference type="PANTHER" id="PTHR33294:SF8">
    <property type="entry name" value="OS02G0731500 PROTEIN"/>
    <property type="match status" value="1"/>
</dbReference>
<keyword evidence="1" id="KW-0472">Membrane</keyword>
<comment type="caution">
    <text evidence="2">The sequence shown here is derived from an EMBL/GenBank/DDBJ whole genome shotgun (WGS) entry which is preliminary data.</text>
</comment>
<reference evidence="2 3" key="1">
    <citation type="submission" date="2024-09" db="EMBL/GenBank/DDBJ databases">
        <title>Chromosome-scale assembly of Riccia fluitans.</title>
        <authorList>
            <person name="Paukszto L."/>
            <person name="Sawicki J."/>
            <person name="Karawczyk K."/>
            <person name="Piernik-Szablinska J."/>
            <person name="Szczecinska M."/>
            <person name="Mazdziarz M."/>
        </authorList>
    </citation>
    <scope>NUCLEOTIDE SEQUENCE [LARGE SCALE GENOMIC DNA]</scope>
    <source>
        <strain evidence="2">Rf_01</strain>
        <tissue evidence="2">Aerial parts of the thallus</tissue>
    </source>
</reference>
<gene>
    <name evidence="2" type="ORF">R1flu_005085</name>
</gene>
<dbReference type="PANTHER" id="PTHR33294">
    <property type="entry name" value="AWPM-19-LIKE FAMILY PROTEIN"/>
    <property type="match status" value="1"/>
</dbReference>
<name>A0ABD1YSP3_9MARC</name>
<accession>A0ABD1YSP3</accession>
<dbReference type="Pfam" id="PF05512">
    <property type="entry name" value="AWPM-19"/>
    <property type="match status" value="1"/>
</dbReference>
<evidence type="ECO:0000313" key="2">
    <source>
        <dbReference type="EMBL" id="KAL2633606.1"/>
    </source>
</evidence>
<feature type="transmembrane region" description="Helical" evidence="1">
    <location>
        <begin position="12"/>
        <end position="31"/>
    </location>
</feature>
<dbReference type="EMBL" id="JBHFFA010000003">
    <property type="protein sequence ID" value="KAL2633606.1"/>
    <property type="molecule type" value="Genomic_DNA"/>
</dbReference>
<dbReference type="Proteomes" id="UP001605036">
    <property type="component" value="Unassembled WGS sequence"/>
</dbReference>
<dbReference type="AlphaFoldDB" id="A0ABD1YSP3"/>
<proteinExistence type="predicted"/>
<feature type="transmembrane region" description="Helical" evidence="1">
    <location>
        <begin position="79"/>
        <end position="103"/>
    </location>
</feature>
<dbReference type="InterPro" id="IPR008390">
    <property type="entry name" value="AWPM-19"/>
</dbReference>